<dbReference type="AlphaFoldDB" id="A0A327KZQ7"/>
<gene>
    <name evidence="4" type="ORF">CH341_13225</name>
</gene>
<comment type="caution">
    <text evidence="4">The sequence shown here is derived from an EMBL/GenBank/DDBJ whole genome shotgun (WGS) entry which is preliminary data.</text>
</comment>
<feature type="signal peptide" evidence="2">
    <location>
        <begin position="1"/>
        <end position="23"/>
    </location>
</feature>
<organism evidence="4 5">
    <name type="scientific">Rhodoplanes roseus</name>
    <dbReference type="NCBI Taxonomy" id="29409"/>
    <lineage>
        <taxon>Bacteria</taxon>
        <taxon>Pseudomonadati</taxon>
        <taxon>Pseudomonadota</taxon>
        <taxon>Alphaproteobacteria</taxon>
        <taxon>Hyphomicrobiales</taxon>
        <taxon>Nitrobacteraceae</taxon>
        <taxon>Rhodoplanes</taxon>
    </lineage>
</organism>
<name>A0A327KZQ7_9BRAD</name>
<reference evidence="4 5" key="1">
    <citation type="submission" date="2017-07" db="EMBL/GenBank/DDBJ databases">
        <title>Draft Genome Sequences of Select Purple Nonsulfur Bacteria.</title>
        <authorList>
            <person name="Lasarre B."/>
            <person name="Mckinlay J.B."/>
        </authorList>
    </citation>
    <scope>NUCLEOTIDE SEQUENCE [LARGE SCALE GENOMIC DNA]</scope>
    <source>
        <strain evidence="4 5">DSM 5909</strain>
    </source>
</reference>
<dbReference type="EMBL" id="NPEX01000078">
    <property type="protein sequence ID" value="RAI43637.1"/>
    <property type="molecule type" value="Genomic_DNA"/>
</dbReference>
<dbReference type="Gene3D" id="2.30.30.240">
    <property type="entry name" value="PRC-barrel domain"/>
    <property type="match status" value="1"/>
</dbReference>
<dbReference type="SUPFAM" id="SSF50346">
    <property type="entry name" value="PRC-barrel domain"/>
    <property type="match status" value="1"/>
</dbReference>
<evidence type="ECO:0000313" key="5">
    <source>
        <dbReference type="Proteomes" id="UP000249130"/>
    </source>
</evidence>
<sequence>MIRVLSIALIVPVLSSGTVPIDAANAGETKPGLQVAQADVPAAPAPAAPPPAPPAATPAAVPPATNPAPAPGTPAAGTPAAVLDEREVDGILGKSIRASSGENMGRIVDVIVSRAGHVRGAVIDFGGFLGVGSRKIAVDWSVLRFDGEKPSVITADMTKDQLRMAPEYKSGEAIVLLGAAVPAAAPRSPPPPDK</sequence>
<dbReference type="OrthoDB" id="7876889at2"/>
<proteinExistence type="predicted"/>
<accession>A0A327KZQ7</accession>
<dbReference type="Pfam" id="PF05239">
    <property type="entry name" value="PRC"/>
    <property type="match status" value="1"/>
</dbReference>
<feature type="region of interest" description="Disordered" evidence="1">
    <location>
        <begin position="42"/>
        <end position="78"/>
    </location>
</feature>
<evidence type="ECO:0000256" key="1">
    <source>
        <dbReference type="SAM" id="MobiDB-lite"/>
    </source>
</evidence>
<dbReference type="InterPro" id="IPR011033">
    <property type="entry name" value="PRC_barrel-like_sf"/>
</dbReference>
<dbReference type="PANTHER" id="PTHR36505:SF1">
    <property type="entry name" value="BLR1072 PROTEIN"/>
    <property type="match status" value="1"/>
</dbReference>
<dbReference type="InterPro" id="IPR027275">
    <property type="entry name" value="PRC-brl_dom"/>
</dbReference>
<dbReference type="RefSeq" id="WP_111419505.1">
    <property type="nucleotide sequence ID" value="NZ_NPEX01000078.1"/>
</dbReference>
<keyword evidence="5" id="KW-1185">Reference proteome</keyword>
<dbReference type="Proteomes" id="UP000249130">
    <property type="component" value="Unassembled WGS sequence"/>
</dbReference>
<evidence type="ECO:0000259" key="3">
    <source>
        <dbReference type="Pfam" id="PF05239"/>
    </source>
</evidence>
<keyword evidence="2" id="KW-0732">Signal</keyword>
<feature type="compositionally biased region" description="Pro residues" evidence="1">
    <location>
        <begin position="43"/>
        <end position="72"/>
    </location>
</feature>
<protein>
    <recommendedName>
        <fullName evidence="3">PRC-barrel domain-containing protein</fullName>
    </recommendedName>
</protein>
<dbReference type="PANTHER" id="PTHR36505">
    <property type="entry name" value="BLR1072 PROTEIN"/>
    <property type="match status" value="1"/>
</dbReference>
<evidence type="ECO:0000256" key="2">
    <source>
        <dbReference type="SAM" id="SignalP"/>
    </source>
</evidence>
<feature type="domain" description="PRC-barrel" evidence="3">
    <location>
        <begin position="88"/>
        <end position="155"/>
    </location>
</feature>
<feature type="chain" id="PRO_5016278443" description="PRC-barrel domain-containing protein" evidence="2">
    <location>
        <begin position="24"/>
        <end position="194"/>
    </location>
</feature>
<evidence type="ECO:0000313" key="4">
    <source>
        <dbReference type="EMBL" id="RAI43637.1"/>
    </source>
</evidence>